<feature type="compositionally biased region" description="Basic and acidic residues" evidence="1">
    <location>
        <begin position="100"/>
        <end position="112"/>
    </location>
</feature>
<sequence length="229" mass="25588">MGKLSAGGSPKAKHILYKLSDGANGTGIDAVWRVNPANNDGEQFAIVEAKASRDEDAPKFMRKKNNTRQPGISSRLGVAGLTDSSELIEPIESDENNTSNEKKNKISTEKNKPTTTKSETPPYKQKRKLSVQMNREWIDENLGKAVNSVLLATQITHPYSRHLFYTPLYHTSLSPQEHASARLNNTDEISHKNHKAFHYADHEVKNFVNKRKKSLAKKHGMSASLKLEV</sequence>
<gene>
    <name evidence="2" type="ORF">NK667_11780</name>
</gene>
<reference evidence="2" key="1">
    <citation type="submission" date="2022-07" db="EMBL/GenBank/DDBJ databases">
        <title>Pseudomonas nunamit sp. nov. an antifungal species isolated from Greenland.</title>
        <authorList>
            <person name="Ntana F."/>
            <person name="Hennessy R.C."/>
            <person name="Zervas A."/>
            <person name="Stougaard P."/>
        </authorList>
    </citation>
    <scope>NUCLEOTIDE SEQUENCE</scope>
    <source>
        <strain evidence="2">In5</strain>
    </source>
</reference>
<organism evidence="2 3">
    <name type="scientific">Pseudomonas nunensis</name>
    <dbReference type="NCBI Taxonomy" id="2961896"/>
    <lineage>
        <taxon>Bacteria</taxon>
        <taxon>Pseudomonadati</taxon>
        <taxon>Pseudomonadota</taxon>
        <taxon>Gammaproteobacteria</taxon>
        <taxon>Pseudomonadales</taxon>
        <taxon>Pseudomonadaceae</taxon>
        <taxon>Pseudomonas</taxon>
    </lineage>
</organism>
<name>A0ABY5ES32_9PSED</name>
<evidence type="ECO:0000313" key="2">
    <source>
        <dbReference type="EMBL" id="UTO16990.1"/>
    </source>
</evidence>
<dbReference type="EMBL" id="CP101125">
    <property type="protein sequence ID" value="UTO16990.1"/>
    <property type="molecule type" value="Genomic_DNA"/>
</dbReference>
<keyword evidence="3" id="KW-1185">Reference proteome</keyword>
<evidence type="ECO:0000256" key="1">
    <source>
        <dbReference type="SAM" id="MobiDB-lite"/>
    </source>
</evidence>
<feature type="region of interest" description="Disordered" evidence="1">
    <location>
        <begin position="53"/>
        <end position="128"/>
    </location>
</feature>
<protein>
    <submittedName>
        <fullName evidence="2">Uncharacterized protein</fullName>
    </submittedName>
</protein>
<proteinExistence type="predicted"/>
<accession>A0ABY5ES32</accession>
<evidence type="ECO:0000313" key="3">
    <source>
        <dbReference type="Proteomes" id="UP001059607"/>
    </source>
</evidence>
<dbReference type="Proteomes" id="UP001059607">
    <property type="component" value="Chromosome"/>
</dbReference>